<organism evidence="2 3">
    <name type="scientific">Tegillarca granosa</name>
    <name type="common">Malaysian cockle</name>
    <name type="synonym">Anadara granosa</name>
    <dbReference type="NCBI Taxonomy" id="220873"/>
    <lineage>
        <taxon>Eukaryota</taxon>
        <taxon>Metazoa</taxon>
        <taxon>Spiralia</taxon>
        <taxon>Lophotrochozoa</taxon>
        <taxon>Mollusca</taxon>
        <taxon>Bivalvia</taxon>
        <taxon>Autobranchia</taxon>
        <taxon>Pteriomorphia</taxon>
        <taxon>Arcoida</taxon>
        <taxon>Arcoidea</taxon>
        <taxon>Arcidae</taxon>
        <taxon>Tegillarca</taxon>
    </lineage>
</organism>
<name>A0ABQ9FUP1_TEGGR</name>
<accession>A0ABQ9FUP1</accession>
<evidence type="ECO:0000313" key="2">
    <source>
        <dbReference type="EMBL" id="KAJ8320476.1"/>
    </source>
</evidence>
<evidence type="ECO:0000313" key="3">
    <source>
        <dbReference type="Proteomes" id="UP001217089"/>
    </source>
</evidence>
<reference evidence="2 3" key="1">
    <citation type="submission" date="2022-12" db="EMBL/GenBank/DDBJ databases">
        <title>Chromosome-level genome of Tegillarca granosa.</title>
        <authorList>
            <person name="Kim J."/>
        </authorList>
    </citation>
    <scope>NUCLEOTIDE SEQUENCE [LARGE SCALE GENOMIC DNA]</scope>
    <source>
        <strain evidence="2">Teg-2019</strain>
        <tissue evidence="2">Adductor muscle</tissue>
    </source>
</reference>
<feature type="region of interest" description="Disordered" evidence="1">
    <location>
        <begin position="304"/>
        <end position="323"/>
    </location>
</feature>
<sequence length="564" mass="64849">MPYIVKFRTILFLTILLHGLILAESFSLIMNHTLEVVMEIELDRGCHGDQIRQVFMEIELDRGCHVDQLDRGCHGAQIRQAFIKDTFLFTWSLYTGFKLMWDPDKTGVLGCHGYQIREGGISRWIPCLHGHYVQVFGCHGAQAIEQWFAFLNNHKDGDKAKLLIMVLKIDKKYIGSALGDHIPEMIIHKTTTIHVNITYKKKIERKEEEEQWSMCSKFFHGLPDFRKKIILNICIECNKDKGFTGSSVQFSFFFFHMFNIKLELYACISCCWHNGVYYSVEKDFEFIDNDIKLKKRSVDNTLSDDEDALQSDGSAEGSGTETAENTVHKSMIKVVEFVEFRQFLVITCDKEWDLNTCQPKDSKILFLFYPKSIMLRFYGKCRSHQQQKILVCTHVQLYTDLKTKVLGQHGVIMLGLRRILEPMYLSALGQHGPNSIGSCGKDLYLNYDILDDYIFCCRSARSCNGSPSCQCSRPPSHQSSRTPRCQFSRPPSHQSSSPPSHQCSRPPSHQCSRLPSHQYSSPLATNNLVHIAANNFSVEMSILDKDLIWPIKYKNCRSLLLKFI</sequence>
<feature type="compositionally biased region" description="Polar residues" evidence="1">
    <location>
        <begin position="311"/>
        <end position="323"/>
    </location>
</feature>
<feature type="compositionally biased region" description="Polar residues" evidence="1">
    <location>
        <begin position="472"/>
        <end position="485"/>
    </location>
</feature>
<dbReference type="EMBL" id="JARBDR010000141">
    <property type="protein sequence ID" value="KAJ8320476.1"/>
    <property type="molecule type" value="Genomic_DNA"/>
</dbReference>
<evidence type="ECO:0000256" key="1">
    <source>
        <dbReference type="SAM" id="MobiDB-lite"/>
    </source>
</evidence>
<feature type="region of interest" description="Disordered" evidence="1">
    <location>
        <begin position="472"/>
        <end position="515"/>
    </location>
</feature>
<proteinExistence type="predicted"/>
<dbReference type="Proteomes" id="UP001217089">
    <property type="component" value="Unassembled WGS sequence"/>
</dbReference>
<feature type="compositionally biased region" description="Low complexity" evidence="1">
    <location>
        <begin position="488"/>
        <end position="510"/>
    </location>
</feature>
<gene>
    <name evidence="2" type="ORF">KUTeg_002063</name>
</gene>
<keyword evidence="3" id="KW-1185">Reference proteome</keyword>
<protein>
    <submittedName>
        <fullName evidence="2">Uncharacterized protein</fullName>
    </submittedName>
</protein>
<comment type="caution">
    <text evidence="2">The sequence shown here is derived from an EMBL/GenBank/DDBJ whole genome shotgun (WGS) entry which is preliminary data.</text>
</comment>